<dbReference type="InterPro" id="IPR017923">
    <property type="entry name" value="TFIIS_N"/>
</dbReference>
<evidence type="ECO:0000256" key="2">
    <source>
        <dbReference type="SAM" id="MobiDB-lite"/>
    </source>
</evidence>
<dbReference type="EMBL" id="JAAGAX010000006">
    <property type="protein sequence ID" value="KAF2310134.1"/>
    <property type="molecule type" value="Genomic_DNA"/>
</dbReference>
<feature type="compositionally biased region" description="Polar residues" evidence="2">
    <location>
        <begin position="238"/>
        <end position="250"/>
    </location>
</feature>
<dbReference type="GO" id="GO:0005634">
    <property type="term" value="C:nucleus"/>
    <property type="evidence" value="ECO:0007669"/>
    <property type="project" value="UniProtKB-SubCell"/>
</dbReference>
<evidence type="ECO:0000313" key="6">
    <source>
        <dbReference type="Proteomes" id="UP000467840"/>
    </source>
</evidence>
<dbReference type="SUPFAM" id="SSF47676">
    <property type="entry name" value="Conserved domain common to transcription factors TFIIS, elongin A, CRSP70"/>
    <property type="match status" value="1"/>
</dbReference>
<feature type="region of interest" description="Disordered" evidence="2">
    <location>
        <begin position="302"/>
        <end position="322"/>
    </location>
</feature>
<feature type="region of interest" description="Disordered" evidence="2">
    <location>
        <begin position="695"/>
        <end position="779"/>
    </location>
</feature>
<feature type="region of interest" description="Disordered" evidence="2">
    <location>
        <begin position="196"/>
        <end position="286"/>
    </location>
</feature>
<keyword evidence="1" id="KW-0539">Nucleus</keyword>
<dbReference type="Pfam" id="PF08711">
    <property type="entry name" value="Med26"/>
    <property type="match status" value="1"/>
</dbReference>
<feature type="region of interest" description="Disordered" evidence="2">
    <location>
        <begin position="335"/>
        <end position="402"/>
    </location>
</feature>
<dbReference type="InterPro" id="IPR035441">
    <property type="entry name" value="TFIIS/LEDGF_dom_sf"/>
</dbReference>
<feature type="compositionally biased region" description="Low complexity" evidence="2">
    <location>
        <begin position="753"/>
        <end position="766"/>
    </location>
</feature>
<feature type="region of interest" description="Disordered" evidence="2">
    <location>
        <begin position="972"/>
        <end position="1011"/>
    </location>
</feature>
<dbReference type="PROSITE" id="PS51319">
    <property type="entry name" value="TFIIS_N"/>
    <property type="match status" value="1"/>
</dbReference>
<dbReference type="Gene3D" id="1.20.930.10">
    <property type="entry name" value="Conserved domain common to transcription factors TFIIS, elongin A, CRSP70"/>
    <property type="match status" value="1"/>
</dbReference>
<accession>A0A6A6MC94</accession>
<evidence type="ECO:0000313" key="4">
    <source>
        <dbReference type="EMBL" id="KAF2310115.1"/>
    </source>
</evidence>
<feature type="compositionally biased region" description="Polar residues" evidence="2">
    <location>
        <begin position="206"/>
        <end position="216"/>
    </location>
</feature>
<evidence type="ECO:0000259" key="3">
    <source>
        <dbReference type="PROSITE" id="PS51319"/>
    </source>
</evidence>
<feature type="region of interest" description="Disordered" evidence="2">
    <location>
        <begin position="640"/>
        <end position="672"/>
    </location>
</feature>
<dbReference type="Proteomes" id="UP000467840">
    <property type="component" value="Chromosome 14"/>
</dbReference>
<dbReference type="PANTHER" id="PTHR47292:SF1">
    <property type="entry name" value="TRANSCRIPTION ELONGATION FACTOR (TFIIS) FAMILY PROTEIN"/>
    <property type="match status" value="1"/>
</dbReference>
<dbReference type="EMBL" id="JAAGAX010000006">
    <property type="protein sequence ID" value="KAF2310115.1"/>
    <property type="molecule type" value="Genomic_DNA"/>
</dbReference>
<name>A0A6A6MC94_HEVBR</name>
<comment type="caution">
    <text evidence="4">The sequence shown here is derived from an EMBL/GenBank/DDBJ whole genome shotgun (WGS) entry which is preliminary data.</text>
</comment>
<organism evidence="4 6">
    <name type="scientific">Hevea brasiliensis</name>
    <name type="common">Para rubber tree</name>
    <name type="synonym">Siphonia brasiliensis</name>
    <dbReference type="NCBI Taxonomy" id="3981"/>
    <lineage>
        <taxon>Eukaryota</taxon>
        <taxon>Viridiplantae</taxon>
        <taxon>Streptophyta</taxon>
        <taxon>Embryophyta</taxon>
        <taxon>Tracheophyta</taxon>
        <taxon>Spermatophyta</taxon>
        <taxon>Magnoliopsida</taxon>
        <taxon>eudicotyledons</taxon>
        <taxon>Gunneridae</taxon>
        <taxon>Pentapetalae</taxon>
        <taxon>rosids</taxon>
        <taxon>fabids</taxon>
        <taxon>Malpighiales</taxon>
        <taxon>Euphorbiaceae</taxon>
        <taxon>Crotonoideae</taxon>
        <taxon>Micrandreae</taxon>
        <taxon>Hevea</taxon>
    </lineage>
</organism>
<feature type="domain" description="TFIIS N-terminal" evidence="3">
    <location>
        <begin position="73"/>
        <end position="153"/>
    </location>
</feature>
<proteinExistence type="predicted"/>
<reference evidence="4 6" key="1">
    <citation type="journal article" date="2020" name="Mol. Plant">
        <title>The Chromosome-Based Rubber Tree Genome Provides New Insights into Spurge Genome Evolution and Rubber Biosynthesis.</title>
        <authorList>
            <person name="Liu J."/>
            <person name="Shi C."/>
            <person name="Shi C.C."/>
            <person name="Li W."/>
            <person name="Zhang Q.J."/>
            <person name="Zhang Y."/>
            <person name="Li K."/>
            <person name="Lu H.F."/>
            <person name="Shi C."/>
            <person name="Zhu S.T."/>
            <person name="Xiao Z.Y."/>
            <person name="Nan H."/>
            <person name="Yue Y."/>
            <person name="Zhu X.G."/>
            <person name="Wu Y."/>
            <person name="Hong X.N."/>
            <person name="Fan G.Y."/>
            <person name="Tong Y."/>
            <person name="Zhang D."/>
            <person name="Mao C.L."/>
            <person name="Liu Y.L."/>
            <person name="Hao S.J."/>
            <person name="Liu W.Q."/>
            <person name="Lv M.Q."/>
            <person name="Zhang H.B."/>
            <person name="Liu Y."/>
            <person name="Hu-Tang G.R."/>
            <person name="Wang J.P."/>
            <person name="Wang J.H."/>
            <person name="Sun Y.H."/>
            <person name="Ni S.B."/>
            <person name="Chen W.B."/>
            <person name="Zhang X.C."/>
            <person name="Jiao Y.N."/>
            <person name="Eichler E.E."/>
            <person name="Li G.H."/>
            <person name="Liu X."/>
            <person name="Gao L.Z."/>
        </authorList>
    </citation>
    <scope>NUCLEOTIDE SEQUENCE [LARGE SCALE GENOMIC DNA]</scope>
    <source>
        <strain evidence="6">cv. GT1</strain>
        <tissue evidence="4">Leaf</tissue>
    </source>
</reference>
<protein>
    <recommendedName>
        <fullName evidence="3">TFIIS N-terminal domain-containing protein</fullName>
    </recommendedName>
</protein>
<feature type="region of interest" description="Disordered" evidence="2">
    <location>
        <begin position="483"/>
        <end position="582"/>
    </location>
</feature>
<feature type="compositionally biased region" description="Basic and acidic residues" evidence="2">
    <location>
        <begin position="650"/>
        <end position="659"/>
    </location>
</feature>
<evidence type="ECO:0000313" key="5">
    <source>
        <dbReference type="EMBL" id="KAF2310134.1"/>
    </source>
</evidence>
<dbReference type="SMR" id="A0A6A6MC94"/>
<feature type="compositionally biased region" description="Low complexity" evidence="2">
    <location>
        <begin position="313"/>
        <end position="322"/>
    </location>
</feature>
<keyword evidence="6" id="KW-1185">Reference proteome</keyword>
<sequence length="1011" mass="108822">MTLEDFFTLTEMKDGLTSLSRVHELVAVMQKEKDCIVKNVGDATRQWAAVASTIAATENKDCLDLFIQLDGLWFIDRWLKDAQKFGNDTADAFVEESIAALLRALEKLQIDKERSVSSGIWITVNNLLDHSSSRVQDRARALFDSWKHARVSDAIHHDVQSAGAFRDADVLTSENNRAEYAAVDVPLSKGNAVVENNTAEPDRDGNLQSRSPNCLQSERDKDVQIQAHGNLEDRTSDPHSTSVMSNSVEESPQLKEKSSRGNVEGTASTETHSFPIPKGQNNEPEWDASKKLGIFSDNSGMVASPSSKVEPGACSSSADAASAKEVLAEAAFQNNVDAKEGDSFPNSTALGDAGTTVSPPKAGTDDVGSIDHSNAQMFDSSAKDDCSENLQDSSDGDRRLEKTEYVGAPFSLVADIVAVDDDQQRSSDGAEDLRDDSDFSKPEMDIQSPDPIDRRRSDAELEYGMVDALEVARQVAQEVEREVVDYREPSCSSSSEKIMESGVREPGTPDSINAKHNQHAEVPLEEIPTGQNQSSEAYPTEEGRLSSSNNVENEAENGTHELESSQVTEVASEPGVNTEKGLCDFDLNQEVCSDDMDRPLNPISTPVSVVSASRPTAASGSPSAPLQFEGILGWKGSAATSAFRPASPRKTSDGDKNLEIGRIGSNSKQRRDSLDIDLNVAEDGDEKVIDLISGRPIPVSSGMHSGESSVEVGPRRSERPNLDLNRVSDDGDAPPSGLRMEGQLFHPRNGHRSPSPASSSSSMQPSLRNFDLNDRPLFHNDSSDQGLHLGNQNLRAFGGFKSGDPVISIMGARVEVGSRVEVGRKDFVPQNLSLPNGKPLDHTMDTNVTRMGGILGIPTVSYTHSPVFGYNGLTTVPTMSISSALYGSGASIPYMVDSRGAPVVPQILGSTSVPSACSQPAFMMSMTSAPSLNGAGPSRLNFDLNSGFAIEGGPGGLRQLFMTGQGRSMEEHLRANVQPSSSSAVGGKRREPDGGWEPYSLQYKHPQPPWR</sequence>
<dbReference type="AlphaFoldDB" id="A0A6A6MC94"/>
<evidence type="ECO:0000256" key="1">
    <source>
        <dbReference type="PROSITE-ProRule" id="PRU00649"/>
    </source>
</evidence>
<dbReference type="PANTHER" id="PTHR47292">
    <property type="entry name" value="TRANSCRIPTION ELONGATION FACTOR (TFIIS) FAMILY PROTEIN-RELATED"/>
    <property type="match status" value="1"/>
</dbReference>
<gene>
    <name evidence="4" type="ORF">GH714_006588</name>
    <name evidence="5" type="ORF">GH714_006681</name>
</gene>
<feature type="region of interest" description="Disordered" evidence="2">
    <location>
        <begin position="417"/>
        <end position="459"/>
    </location>
</feature>
<feature type="compositionally biased region" description="Basic and acidic residues" evidence="2">
    <location>
        <begin position="713"/>
        <end position="729"/>
    </location>
</feature>
<comment type="subcellular location">
    <subcellularLocation>
        <location evidence="1">Nucleus</location>
    </subcellularLocation>
</comment>